<dbReference type="Gene3D" id="3.40.980.10">
    <property type="entry name" value="MoaB/Mog-like domain"/>
    <property type="match status" value="1"/>
</dbReference>
<protein>
    <recommendedName>
        <fullName evidence="1">Molybdopterin molybdenumtransferase</fullName>
        <ecNumber evidence="1">2.10.1.1</ecNumber>
    </recommendedName>
</protein>
<name>F0T0H5_SYNGF</name>
<keyword evidence="4" id="KW-1185">Reference proteome</keyword>
<comment type="similarity">
    <text evidence="1">Belongs to the MoeA family.</text>
</comment>
<comment type="cofactor">
    <cofactor evidence="1">
        <name>Mg(2+)</name>
        <dbReference type="ChEBI" id="CHEBI:18420"/>
    </cofactor>
</comment>
<keyword evidence="1" id="KW-0501">Molybdenum cofactor biosynthesis</keyword>
<dbReference type="PANTHER" id="PTHR10192:SF28">
    <property type="entry name" value="MOLYBDOPTERIN MOLYBDENUMTRANSFERASE"/>
    <property type="match status" value="1"/>
</dbReference>
<reference evidence="3 4" key="1">
    <citation type="journal article" date="2011" name="Stand. Genomic Sci.">
        <title>Complete genome sequence of Syntrophobotulus glycolicus type strain (FlGlyR).</title>
        <authorList>
            <person name="Han C."/>
            <person name="Mwirichia R."/>
            <person name="Chertkov O."/>
            <person name="Held B."/>
            <person name="Lapidus A."/>
            <person name="Nolan M."/>
            <person name="Lucas S."/>
            <person name="Hammon N."/>
            <person name="Deshpande S."/>
            <person name="Cheng J.F."/>
            <person name="Tapia R."/>
            <person name="Goodwin L."/>
            <person name="Pitluck S."/>
            <person name="Huntemann M."/>
            <person name="Liolios K."/>
            <person name="Ivanova N."/>
            <person name="Pagani I."/>
            <person name="Mavromatis K."/>
            <person name="Ovchinikova G."/>
            <person name="Pati A."/>
            <person name="Chen A."/>
            <person name="Palaniappan K."/>
            <person name="Land M."/>
            <person name="Hauser L."/>
            <person name="Brambilla E.M."/>
            <person name="Rohde M."/>
            <person name="Spring S."/>
            <person name="Sikorski J."/>
            <person name="Goker M."/>
            <person name="Woyke T."/>
            <person name="Bristow J."/>
            <person name="Eisen J.A."/>
            <person name="Markowitz V."/>
            <person name="Hugenholtz P."/>
            <person name="Kyrpides N.C."/>
            <person name="Klenk H.P."/>
            <person name="Detter J.C."/>
        </authorList>
    </citation>
    <scope>NUCLEOTIDE SEQUENCE [LARGE SCALE GENOMIC DNA]</scope>
    <source>
        <strain evidence="4">DSM 8271 / FlGlyR</strain>
    </source>
</reference>
<dbReference type="SMART" id="SM00852">
    <property type="entry name" value="MoCF_biosynth"/>
    <property type="match status" value="1"/>
</dbReference>
<dbReference type="InterPro" id="IPR001453">
    <property type="entry name" value="MoaB/Mog_dom"/>
</dbReference>
<dbReference type="EMBL" id="CP002547">
    <property type="protein sequence ID" value="ADY57347.1"/>
    <property type="molecule type" value="Genomic_DNA"/>
</dbReference>
<gene>
    <name evidence="3" type="ordered locus">Sgly_3079</name>
</gene>
<organism evidence="3 4">
    <name type="scientific">Syntrophobotulus glycolicus (strain DSM 8271 / FlGlyR)</name>
    <dbReference type="NCBI Taxonomy" id="645991"/>
    <lineage>
        <taxon>Bacteria</taxon>
        <taxon>Bacillati</taxon>
        <taxon>Bacillota</taxon>
        <taxon>Clostridia</taxon>
        <taxon>Eubacteriales</taxon>
        <taxon>Desulfitobacteriaceae</taxon>
        <taxon>Syntrophobotulus</taxon>
    </lineage>
</organism>
<comment type="function">
    <text evidence="1">Catalyzes the insertion of molybdate into adenylated molybdopterin with the concomitant release of AMP.</text>
</comment>
<dbReference type="Proteomes" id="UP000007488">
    <property type="component" value="Chromosome"/>
</dbReference>
<dbReference type="KEGG" id="sgy:Sgly_3079"/>
<dbReference type="SUPFAM" id="SSF53218">
    <property type="entry name" value="Molybdenum cofactor biosynthesis proteins"/>
    <property type="match status" value="1"/>
</dbReference>
<accession>F0T0H5</accession>
<dbReference type="STRING" id="645991.Sgly_3079"/>
<evidence type="ECO:0000313" key="3">
    <source>
        <dbReference type="EMBL" id="ADY57347.1"/>
    </source>
</evidence>
<dbReference type="CDD" id="cd03522">
    <property type="entry name" value="MoeA_like"/>
    <property type="match status" value="1"/>
</dbReference>
<dbReference type="GO" id="GO:0005829">
    <property type="term" value="C:cytosol"/>
    <property type="evidence" value="ECO:0007669"/>
    <property type="project" value="TreeGrafter"/>
</dbReference>
<evidence type="ECO:0000259" key="2">
    <source>
        <dbReference type="SMART" id="SM00852"/>
    </source>
</evidence>
<dbReference type="GO" id="GO:0006777">
    <property type="term" value="P:Mo-molybdopterin cofactor biosynthetic process"/>
    <property type="evidence" value="ECO:0007669"/>
    <property type="project" value="UniProtKB-UniRule"/>
</dbReference>
<comment type="pathway">
    <text evidence="1">Cofactor biosynthesis; molybdopterin biosynthesis.</text>
</comment>
<dbReference type="InterPro" id="IPR038987">
    <property type="entry name" value="MoeA-like"/>
</dbReference>
<keyword evidence="1" id="KW-0808">Transferase</keyword>
<dbReference type="OrthoDB" id="9767940at2"/>
<dbReference type="GO" id="GO:0046872">
    <property type="term" value="F:metal ion binding"/>
    <property type="evidence" value="ECO:0007669"/>
    <property type="project" value="UniProtKB-UniRule"/>
</dbReference>
<keyword evidence="1" id="KW-0500">Molybdenum</keyword>
<dbReference type="PANTHER" id="PTHR10192">
    <property type="entry name" value="MOLYBDOPTERIN BIOSYNTHESIS PROTEIN"/>
    <property type="match status" value="1"/>
</dbReference>
<dbReference type="UniPathway" id="UPA00344"/>
<dbReference type="EC" id="2.10.1.1" evidence="1"/>
<keyword evidence="1" id="KW-0460">Magnesium</keyword>
<sequence>MKKVRVEDAVGMELCHDITRIVPGQFKGVLYPRGHRIRNEDIAELRKAGKEHIFVWEENAGEIHEDEAAVRIARAIMGPNTEFEQPREGKTMLKSMAKGLLRIDRSLLKRINSMENITIAARPDYFIVKQGDKLAGARIIPLVIKEKSILALEELCRTEGPVFEVKPYRQLKAGLVITGNEVYEGLIEDKFGPLLEEKLADYEADLIGKAYCPDDTGLISRSIKELLKAGADLIILTGGMSVDPDDLTPVAIRDSGAEVVTYGTPVQPGNMFMLAYLGNTALAGVPGGAIFSRTSLLDIVLPRIFSGEKMTREDFVIMGEGGLCNGCASCSYPNCYFGRGR</sequence>
<evidence type="ECO:0000256" key="1">
    <source>
        <dbReference type="RuleBase" id="RU365090"/>
    </source>
</evidence>
<evidence type="ECO:0000313" key="4">
    <source>
        <dbReference type="Proteomes" id="UP000007488"/>
    </source>
</evidence>
<dbReference type="Pfam" id="PF00994">
    <property type="entry name" value="MoCF_biosynth"/>
    <property type="match status" value="1"/>
</dbReference>
<dbReference type="HOGENOM" id="CLU_068847_1_0_9"/>
<dbReference type="RefSeq" id="WP_013626119.1">
    <property type="nucleotide sequence ID" value="NC_015172.1"/>
</dbReference>
<proteinExistence type="inferred from homology"/>
<dbReference type="GO" id="GO:0061599">
    <property type="term" value="F:molybdopterin molybdotransferase activity"/>
    <property type="evidence" value="ECO:0007669"/>
    <property type="project" value="UniProtKB-UniRule"/>
</dbReference>
<keyword evidence="1" id="KW-0479">Metal-binding</keyword>
<reference evidence="4" key="2">
    <citation type="submission" date="2011-02" db="EMBL/GenBank/DDBJ databases">
        <title>The complete genome of Syntrophobotulus glycolicus DSM 8271.</title>
        <authorList>
            <person name="Lucas S."/>
            <person name="Copeland A."/>
            <person name="Lapidus A."/>
            <person name="Bruce D."/>
            <person name="Goodwin L."/>
            <person name="Pitluck S."/>
            <person name="Kyrpides N."/>
            <person name="Mavromatis K."/>
            <person name="Pagani I."/>
            <person name="Ivanova N."/>
            <person name="Mikhailova N."/>
            <person name="Chertkov O."/>
            <person name="Held B."/>
            <person name="Detter J.C."/>
            <person name="Tapia R."/>
            <person name="Han C."/>
            <person name="Land M."/>
            <person name="Hauser L."/>
            <person name="Markowitz V."/>
            <person name="Cheng J.-F."/>
            <person name="Hugenholtz P."/>
            <person name="Woyke T."/>
            <person name="Wu D."/>
            <person name="Spring S."/>
            <person name="Schroeder M."/>
            <person name="Brambilla E."/>
            <person name="Klenk H.-P."/>
            <person name="Eisen J.A."/>
        </authorList>
    </citation>
    <scope>NUCLEOTIDE SEQUENCE [LARGE SCALE GENOMIC DNA]</scope>
    <source>
        <strain evidence="4">DSM 8271 / FlGlyR</strain>
    </source>
</reference>
<feature type="domain" description="MoaB/Mog" evidence="2">
    <location>
        <begin position="174"/>
        <end position="306"/>
    </location>
</feature>
<dbReference type="InterPro" id="IPR036425">
    <property type="entry name" value="MoaB/Mog-like_dom_sf"/>
</dbReference>
<dbReference type="AlphaFoldDB" id="F0T0H5"/>
<dbReference type="eggNOG" id="COG0303">
    <property type="taxonomic scope" value="Bacteria"/>
</dbReference>
<comment type="catalytic activity">
    <reaction evidence="1">
        <text>adenylyl-molybdopterin + molybdate = Mo-molybdopterin + AMP + H(+)</text>
        <dbReference type="Rhea" id="RHEA:35047"/>
        <dbReference type="ChEBI" id="CHEBI:15378"/>
        <dbReference type="ChEBI" id="CHEBI:36264"/>
        <dbReference type="ChEBI" id="CHEBI:62727"/>
        <dbReference type="ChEBI" id="CHEBI:71302"/>
        <dbReference type="ChEBI" id="CHEBI:456215"/>
    </reaction>
</comment>